<evidence type="ECO:0000256" key="2">
    <source>
        <dbReference type="ARBA" id="ARBA00022670"/>
    </source>
</evidence>
<feature type="domain" description="Peptidase M16 C-terminal" evidence="7">
    <location>
        <begin position="13"/>
        <end position="142"/>
    </location>
</feature>
<proteinExistence type="inferred from homology"/>
<evidence type="ECO:0000259" key="7">
    <source>
        <dbReference type="Pfam" id="PF05193"/>
    </source>
</evidence>
<dbReference type="Proteomes" id="UP000613066">
    <property type="component" value="Unassembled WGS sequence"/>
</dbReference>
<dbReference type="AlphaFoldDB" id="A0A851NH25"/>
<dbReference type="Pfam" id="PF16187">
    <property type="entry name" value="Peptidase_M16_M"/>
    <property type="match status" value="1"/>
</dbReference>
<feature type="domain" description="Peptidase M16 middle/third" evidence="8">
    <location>
        <begin position="148"/>
        <end position="188"/>
    </location>
</feature>
<evidence type="ECO:0000256" key="1">
    <source>
        <dbReference type="ARBA" id="ARBA00007261"/>
    </source>
</evidence>
<dbReference type="GO" id="GO:0006508">
    <property type="term" value="P:proteolysis"/>
    <property type="evidence" value="ECO:0007669"/>
    <property type="project" value="UniProtKB-KW"/>
</dbReference>
<feature type="non-terminal residue" evidence="9">
    <location>
        <position position="1"/>
    </location>
</feature>
<dbReference type="InterPro" id="IPR011249">
    <property type="entry name" value="Metalloenz_LuxS/M16"/>
</dbReference>
<dbReference type="PANTHER" id="PTHR43690:SF18">
    <property type="entry name" value="INSULIN-DEGRADING ENZYME-RELATED"/>
    <property type="match status" value="1"/>
</dbReference>
<evidence type="ECO:0000256" key="6">
    <source>
        <dbReference type="ARBA" id="ARBA00023049"/>
    </source>
</evidence>
<comment type="similarity">
    <text evidence="1">Belongs to the peptidase M16 family.</text>
</comment>
<evidence type="ECO:0000256" key="5">
    <source>
        <dbReference type="ARBA" id="ARBA00022833"/>
    </source>
</evidence>
<evidence type="ECO:0000256" key="4">
    <source>
        <dbReference type="ARBA" id="ARBA00022801"/>
    </source>
</evidence>
<dbReference type="InterPro" id="IPR032632">
    <property type="entry name" value="Peptidase_M16_M"/>
</dbReference>
<dbReference type="InterPro" id="IPR050626">
    <property type="entry name" value="Peptidase_M16"/>
</dbReference>
<evidence type="ECO:0000313" key="10">
    <source>
        <dbReference type="Proteomes" id="UP000613066"/>
    </source>
</evidence>
<evidence type="ECO:0000256" key="3">
    <source>
        <dbReference type="ARBA" id="ARBA00022723"/>
    </source>
</evidence>
<organism evidence="9 10">
    <name type="scientific">Penelope pileata</name>
    <dbReference type="NCBI Taxonomy" id="1118817"/>
    <lineage>
        <taxon>Eukaryota</taxon>
        <taxon>Metazoa</taxon>
        <taxon>Chordata</taxon>
        <taxon>Craniata</taxon>
        <taxon>Vertebrata</taxon>
        <taxon>Euteleostomi</taxon>
        <taxon>Archelosauria</taxon>
        <taxon>Archosauria</taxon>
        <taxon>Dinosauria</taxon>
        <taxon>Saurischia</taxon>
        <taxon>Theropoda</taxon>
        <taxon>Coelurosauria</taxon>
        <taxon>Aves</taxon>
        <taxon>Neognathae</taxon>
        <taxon>Galloanserae</taxon>
        <taxon>Galliformes</taxon>
        <taxon>Cracidae</taxon>
        <taxon>Penelope</taxon>
    </lineage>
</organism>
<evidence type="ECO:0000259" key="8">
    <source>
        <dbReference type="Pfam" id="PF16187"/>
    </source>
</evidence>
<dbReference type="InterPro" id="IPR007863">
    <property type="entry name" value="Peptidase_M16_C"/>
</dbReference>
<dbReference type="EMBL" id="WBMW01000023">
    <property type="protein sequence ID" value="NXC37622.1"/>
    <property type="molecule type" value="Genomic_DNA"/>
</dbReference>
<dbReference type="Pfam" id="PF05193">
    <property type="entry name" value="Peptidase_M16_C"/>
    <property type="match status" value="1"/>
</dbReference>
<feature type="non-terminal residue" evidence="9">
    <location>
        <position position="189"/>
    </location>
</feature>
<reference evidence="9" key="1">
    <citation type="submission" date="2019-09" db="EMBL/GenBank/DDBJ databases">
        <title>Bird 10,000 Genomes (B10K) Project - Family phase.</title>
        <authorList>
            <person name="Zhang G."/>
        </authorList>
    </citation>
    <scope>NUCLEOTIDE SEQUENCE</scope>
    <source>
        <strain evidence="9">B10K-DU-001-08</strain>
        <tissue evidence="9">Muscle</tissue>
    </source>
</reference>
<keyword evidence="4" id="KW-0378">Hydrolase</keyword>
<protein>
    <submittedName>
        <fullName evidence="9">NRDC protein</fullName>
    </submittedName>
</protein>
<keyword evidence="10" id="KW-1185">Reference proteome</keyword>
<sequence length="189" mass="22232">SGLPKPSFDHLTDPFDTSEFHRLYRVIPVQSIHMLIITWALPPQRRNYRVKPLCYVSWLVGHEGKGSILSFLRKKFWAVTLSAGNAETGFEQNSTYSMFRISITLTSEGYEHFYEVAHVVFQYMKMLQIMGPDRRIWKEIQKISYNEFSFQDQADPFNYVENICGNMHLFCKQDFLTGDQLLLDYRPEV</sequence>
<dbReference type="GO" id="GO:0046872">
    <property type="term" value="F:metal ion binding"/>
    <property type="evidence" value="ECO:0007669"/>
    <property type="project" value="UniProtKB-KW"/>
</dbReference>
<dbReference type="SUPFAM" id="SSF63411">
    <property type="entry name" value="LuxS/MPP-like metallohydrolase"/>
    <property type="match status" value="1"/>
</dbReference>
<keyword evidence="5" id="KW-0862">Zinc</keyword>
<dbReference type="Gene3D" id="3.30.830.10">
    <property type="entry name" value="Metalloenzyme, LuxS/M16 peptidase-like"/>
    <property type="match status" value="1"/>
</dbReference>
<accession>A0A851NH25</accession>
<keyword evidence="6" id="KW-0482">Metalloprotease</keyword>
<keyword evidence="2" id="KW-0645">Protease</keyword>
<dbReference type="FunFam" id="3.30.830.10:FF:000005">
    <property type="entry name" value="nardilysin isoform X1"/>
    <property type="match status" value="1"/>
</dbReference>
<keyword evidence="3" id="KW-0479">Metal-binding</keyword>
<comment type="caution">
    <text evidence="9">The sequence shown here is derived from an EMBL/GenBank/DDBJ whole genome shotgun (WGS) entry which is preliminary data.</text>
</comment>
<dbReference type="GO" id="GO:0008237">
    <property type="term" value="F:metallopeptidase activity"/>
    <property type="evidence" value="ECO:0007669"/>
    <property type="project" value="UniProtKB-KW"/>
</dbReference>
<name>A0A851NH25_9GALL</name>
<gene>
    <name evidence="9" type="primary">Nrdc_0</name>
    <name evidence="9" type="ORF">PENPIL_R10075</name>
</gene>
<dbReference type="OrthoDB" id="4953at2759"/>
<evidence type="ECO:0000313" key="9">
    <source>
        <dbReference type="EMBL" id="NXC37622.1"/>
    </source>
</evidence>
<dbReference type="PANTHER" id="PTHR43690">
    <property type="entry name" value="NARDILYSIN"/>
    <property type="match status" value="1"/>
</dbReference>